<proteinExistence type="predicted"/>
<name>A0A4R1AKB0_9BACI</name>
<gene>
    <name evidence="1" type="ORF">E0Y62_27275</name>
</gene>
<comment type="caution">
    <text evidence="1">The sequence shown here is derived from an EMBL/GenBank/DDBJ whole genome shotgun (WGS) entry which is preliminary data.</text>
</comment>
<sequence>MLKKGDTIKDLRTGTQYIIDCLYIGIDSIGFDFLAKRKSSKTIDVYGITVHGNRGFLLKDKGSKWIKVN</sequence>
<dbReference type="RefSeq" id="WP_131239790.1">
    <property type="nucleotide sequence ID" value="NZ_SJTH01000155.1"/>
</dbReference>
<evidence type="ECO:0000313" key="2">
    <source>
        <dbReference type="Proteomes" id="UP000293846"/>
    </source>
</evidence>
<protein>
    <submittedName>
        <fullName evidence="1">Uncharacterized protein</fullName>
    </submittedName>
</protein>
<dbReference type="AlphaFoldDB" id="A0A4R1AKB0"/>
<dbReference type="EMBL" id="SJTH01000155">
    <property type="protein sequence ID" value="TCI99587.1"/>
    <property type="molecule type" value="Genomic_DNA"/>
</dbReference>
<reference evidence="1 2" key="1">
    <citation type="submission" date="2019-03" db="EMBL/GenBank/DDBJ databases">
        <authorList>
            <person name="Jensen L."/>
            <person name="Storgaard J."/>
            <person name="Sulaj E."/>
            <person name="Schramm A."/>
            <person name="Marshall I.P.G."/>
        </authorList>
    </citation>
    <scope>NUCLEOTIDE SEQUENCE [LARGE SCALE GENOMIC DNA]</scope>
    <source>
        <strain evidence="1 2">2017H2G3</strain>
    </source>
</reference>
<organism evidence="1 2">
    <name type="scientific">Cytobacillus praedii</name>
    <dbReference type="NCBI Taxonomy" id="1742358"/>
    <lineage>
        <taxon>Bacteria</taxon>
        <taxon>Bacillati</taxon>
        <taxon>Bacillota</taxon>
        <taxon>Bacilli</taxon>
        <taxon>Bacillales</taxon>
        <taxon>Bacillaceae</taxon>
        <taxon>Cytobacillus</taxon>
    </lineage>
</organism>
<accession>A0A4R1AKB0</accession>
<dbReference type="Proteomes" id="UP000293846">
    <property type="component" value="Unassembled WGS sequence"/>
</dbReference>
<keyword evidence="2" id="KW-1185">Reference proteome</keyword>
<evidence type="ECO:0000313" key="1">
    <source>
        <dbReference type="EMBL" id="TCI99587.1"/>
    </source>
</evidence>